<dbReference type="GO" id="GO:0016020">
    <property type="term" value="C:membrane"/>
    <property type="evidence" value="ECO:0007669"/>
    <property type="project" value="UniProtKB-SubCell"/>
</dbReference>
<keyword evidence="10 17" id="KW-0067">ATP-binding</keyword>
<reference evidence="23" key="2">
    <citation type="submission" date="2020-10" db="EMBL/GenBank/DDBJ databases">
        <authorList>
            <person name="Cooper E.A."/>
            <person name="Brenton Z.W."/>
            <person name="Flinn B.S."/>
            <person name="Jenkins J."/>
            <person name="Shu S."/>
            <person name="Flowers D."/>
            <person name="Luo F."/>
            <person name="Wang Y."/>
            <person name="Xia P."/>
            <person name="Barry K."/>
            <person name="Daum C."/>
            <person name="Lipzen A."/>
            <person name="Yoshinaga Y."/>
            <person name="Schmutz J."/>
            <person name="Saski C."/>
            <person name="Vermerris W."/>
            <person name="Kresovich S."/>
        </authorList>
    </citation>
    <scope>NUCLEOTIDE SEQUENCE</scope>
</reference>
<evidence type="ECO:0000256" key="17">
    <source>
        <dbReference type="PROSITE-ProRule" id="PRU10141"/>
    </source>
</evidence>
<dbReference type="GO" id="GO:0004674">
    <property type="term" value="F:protein serine/threonine kinase activity"/>
    <property type="evidence" value="ECO:0007669"/>
    <property type="project" value="UniProtKB-KW"/>
</dbReference>
<proteinExistence type="predicted"/>
<keyword evidence="7" id="KW-0677">Repeat</keyword>
<dbReference type="SMART" id="SM00220">
    <property type="entry name" value="S_TKc"/>
    <property type="match status" value="1"/>
</dbReference>
<keyword evidence="5 19" id="KW-0812">Transmembrane</keyword>
<keyword evidence="2" id="KW-0723">Serine/threonine-protein kinase</keyword>
<evidence type="ECO:0000313" key="24">
    <source>
        <dbReference type="Proteomes" id="UP000807115"/>
    </source>
</evidence>
<evidence type="ECO:0000256" key="19">
    <source>
        <dbReference type="SAM" id="Phobius"/>
    </source>
</evidence>
<evidence type="ECO:0000256" key="15">
    <source>
        <dbReference type="ARBA" id="ARBA00047558"/>
    </source>
</evidence>
<evidence type="ECO:0000259" key="22">
    <source>
        <dbReference type="PROSITE" id="PS51473"/>
    </source>
</evidence>
<dbReference type="PROSITE" id="PS00107">
    <property type="entry name" value="PROTEIN_KINASE_ATP"/>
    <property type="match status" value="1"/>
</dbReference>
<dbReference type="FunFam" id="3.30.430.20:FF:000015">
    <property type="entry name" value="Cysteine-rich receptor-like protein kinase 3"/>
    <property type="match status" value="1"/>
</dbReference>
<keyword evidence="8 17" id="KW-0547">Nucleotide-binding</keyword>
<dbReference type="FunFam" id="3.30.200.20:FF:001208">
    <property type="entry name" value="Putative DUF26-domain receptor-like protein kinase family protein"/>
    <property type="match status" value="1"/>
</dbReference>
<evidence type="ECO:0000256" key="16">
    <source>
        <dbReference type="ARBA" id="ARBA00047951"/>
    </source>
</evidence>
<keyword evidence="6 20" id="KW-0732">Signal</keyword>
<dbReference type="PROSITE" id="PS51473">
    <property type="entry name" value="GNK2"/>
    <property type="match status" value="2"/>
</dbReference>
<dbReference type="InterPro" id="IPR011009">
    <property type="entry name" value="Kinase-like_dom_sf"/>
</dbReference>
<dbReference type="Gene3D" id="1.10.510.10">
    <property type="entry name" value="Transferase(Phosphotransferase) domain 1"/>
    <property type="match status" value="1"/>
</dbReference>
<dbReference type="CDD" id="cd23509">
    <property type="entry name" value="Gnk2-like"/>
    <property type="match status" value="2"/>
</dbReference>
<comment type="caution">
    <text evidence="23">The sequence shown here is derived from an EMBL/GenBank/DDBJ whole genome shotgun (WGS) entry which is preliminary data.</text>
</comment>
<evidence type="ECO:0000256" key="9">
    <source>
        <dbReference type="ARBA" id="ARBA00022777"/>
    </source>
</evidence>
<keyword evidence="3" id="KW-0597">Phosphoprotein</keyword>
<dbReference type="InterPro" id="IPR017441">
    <property type="entry name" value="Protein_kinase_ATP_BS"/>
</dbReference>
<dbReference type="Proteomes" id="UP000807115">
    <property type="component" value="Chromosome 8"/>
</dbReference>
<feature type="chain" id="PRO_5037737358" description="Protein kinase domain-containing protein" evidence="20">
    <location>
        <begin position="26"/>
        <end position="676"/>
    </location>
</feature>
<reference evidence="23" key="1">
    <citation type="journal article" date="2019" name="BMC Genomics">
        <title>A new reference genome for Sorghum bicolor reveals high levels of sequence similarity between sweet and grain genotypes: implications for the genetics of sugar metabolism.</title>
        <authorList>
            <person name="Cooper E.A."/>
            <person name="Brenton Z.W."/>
            <person name="Flinn B.S."/>
            <person name="Jenkins J."/>
            <person name="Shu S."/>
            <person name="Flowers D."/>
            <person name="Luo F."/>
            <person name="Wang Y."/>
            <person name="Xia P."/>
            <person name="Barry K."/>
            <person name="Daum C."/>
            <person name="Lipzen A."/>
            <person name="Yoshinaga Y."/>
            <person name="Schmutz J."/>
            <person name="Saski C."/>
            <person name="Vermerris W."/>
            <person name="Kresovich S."/>
        </authorList>
    </citation>
    <scope>NUCLEOTIDE SEQUENCE</scope>
</reference>
<evidence type="ECO:0000256" key="11">
    <source>
        <dbReference type="ARBA" id="ARBA00022989"/>
    </source>
</evidence>
<feature type="domain" description="Gnk2-homologous" evidence="22">
    <location>
        <begin position="138"/>
        <end position="247"/>
    </location>
</feature>
<evidence type="ECO:0000256" key="4">
    <source>
        <dbReference type="ARBA" id="ARBA00022679"/>
    </source>
</evidence>
<dbReference type="CDD" id="cd14066">
    <property type="entry name" value="STKc_IRAK"/>
    <property type="match status" value="1"/>
</dbReference>
<keyword evidence="13" id="KW-0675">Receptor</keyword>
<dbReference type="InterPro" id="IPR002902">
    <property type="entry name" value="GNK2"/>
</dbReference>
<dbReference type="InterPro" id="IPR038408">
    <property type="entry name" value="GNK2_sf"/>
</dbReference>
<keyword evidence="4" id="KW-0808">Transferase</keyword>
<evidence type="ECO:0000256" key="5">
    <source>
        <dbReference type="ARBA" id="ARBA00022692"/>
    </source>
</evidence>
<evidence type="ECO:0000256" key="8">
    <source>
        <dbReference type="ARBA" id="ARBA00022741"/>
    </source>
</evidence>
<dbReference type="AlphaFoldDB" id="A0A921QF71"/>
<dbReference type="InterPro" id="IPR000719">
    <property type="entry name" value="Prot_kinase_dom"/>
</dbReference>
<comment type="catalytic activity">
    <reaction evidence="16">
        <text>L-threonyl-[protein] + ATP = O-phospho-L-threonyl-[protein] + ADP + H(+)</text>
        <dbReference type="Rhea" id="RHEA:46608"/>
        <dbReference type="Rhea" id="RHEA-COMP:11060"/>
        <dbReference type="Rhea" id="RHEA-COMP:11605"/>
        <dbReference type="ChEBI" id="CHEBI:15378"/>
        <dbReference type="ChEBI" id="CHEBI:30013"/>
        <dbReference type="ChEBI" id="CHEBI:30616"/>
        <dbReference type="ChEBI" id="CHEBI:61977"/>
        <dbReference type="ChEBI" id="CHEBI:456216"/>
    </reaction>
</comment>
<feature type="transmembrane region" description="Helical" evidence="19">
    <location>
        <begin position="415"/>
        <end position="434"/>
    </location>
</feature>
<feature type="domain" description="Gnk2-homologous" evidence="22">
    <location>
        <begin position="29"/>
        <end position="130"/>
    </location>
</feature>
<comment type="catalytic activity">
    <reaction evidence="15">
        <text>L-seryl-[protein] + ATP = O-phospho-L-seryl-[protein] + ADP + H(+)</text>
        <dbReference type="Rhea" id="RHEA:17989"/>
        <dbReference type="Rhea" id="RHEA-COMP:9863"/>
        <dbReference type="Rhea" id="RHEA-COMP:11604"/>
        <dbReference type="ChEBI" id="CHEBI:15378"/>
        <dbReference type="ChEBI" id="CHEBI:29999"/>
        <dbReference type="ChEBI" id="CHEBI:30616"/>
        <dbReference type="ChEBI" id="CHEBI:83421"/>
        <dbReference type="ChEBI" id="CHEBI:456216"/>
    </reaction>
</comment>
<dbReference type="Gene3D" id="3.30.430.20">
    <property type="entry name" value="Gnk2 domain, C-X8-C-X2-C motif"/>
    <property type="match status" value="2"/>
</dbReference>
<sequence length="676" mass="73116">MAPPQPRLGLLALAILLALCPAASADPRTSVAGQTCAPGTAVSGSTLADNFVPAMDELNTNVSAHGFGTSAVGSGPNTVFGLGQCLRDLSSVDCKLCFAEVRSLLPKCYPRVGGRLYLDGCFGRYGNYSFFGEALDAATDARVCGTEGNYTGPADPRAFGDAVRAVLANVTAAAAAEAPGSQGFGAGSAAVGAATAFAIAQCWESLNATACAQCLRAASDAVAPCAPATEARALFAGCYLRYSTRQFWNVNATAGSDSSGHSGILWILLGSFLGAFAIVLVIAFLAWKKRILSRRKGCNSFIDMYGDGLSVRIAQSSLSFKYEELRKTTNYFDPSNKLGQGSYGAVYKAVLPDGKEVAVKRLFLNTRQWADQFFNEVDLISQVRHKNLVKLLGCSMNGPESLLVYEYYFNKSLDLFLFAYGCQPATCLLSYLWVRMFKKNTSRRRNLTWDLRVDIIQGIAEGLSYLHGESEIRIIHRDIKASNILLDDKLKPKITDFGLARAFGEEVTHLTTGVAGTLGYMAPEYIVHGHLTEKADVFSYGVLVLEIVTGKRCSNSNGSHGGQVLLTKVWKHYKDNRVEMIVDRSIYEDSIRDEAMHILQIGLLCTQANPDDRPTMGKVVELLRNHRNALEIVLSDPPFLNVDAVEDIKEGEHSRLLSSNSAPSLSGSSRSYLSGR</sequence>
<evidence type="ECO:0000256" key="1">
    <source>
        <dbReference type="ARBA" id="ARBA00004167"/>
    </source>
</evidence>
<evidence type="ECO:0000256" key="6">
    <source>
        <dbReference type="ARBA" id="ARBA00022729"/>
    </source>
</evidence>
<evidence type="ECO:0000256" key="7">
    <source>
        <dbReference type="ARBA" id="ARBA00022737"/>
    </source>
</evidence>
<dbReference type="EMBL" id="CM027687">
    <property type="protein sequence ID" value="KAG0520728.1"/>
    <property type="molecule type" value="Genomic_DNA"/>
</dbReference>
<feature type="transmembrane region" description="Helical" evidence="19">
    <location>
        <begin position="264"/>
        <end position="287"/>
    </location>
</feature>
<evidence type="ECO:0008006" key="25">
    <source>
        <dbReference type="Google" id="ProtNLM"/>
    </source>
</evidence>
<gene>
    <name evidence="23" type="ORF">BDA96_08G099400</name>
</gene>
<comment type="subcellular location">
    <subcellularLocation>
        <location evidence="1">Membrane</location>
        <topology evidence="1">Single-pass membrane protein</topology>
    </subcellularLocation>
</comment>
<evidence type="ECO:0000313" key="23">
    <source>
        <dbReference type="EMBL" id="KAG0520728.1"/>
    </source>
</evidence>
<evidence type="ECO:0000256" key="12">
    <source>
        <dbReference type="ARBA" id="ARBA00023136"/>
    </source>
</evidence>
<evidence type="ECO:0000256" key="3">
    <source>
        <dbReference type="ARBA" id="ARBA00022553"/>
    </source>
</evidence>
<dbReference type="GO" id="GO:0005524">
    <property type="term" value="F:ATP binding"/>
    <property type="evidence" value="ECO:0007669"/>
    <property type="project" value="UniProtKB-UniRule"/>
</dbReference>
<feature type="signal peptide" evidence="20">
    <location>
        <begin position="1"/>
        <end position="25"/>
    </location>
</feature>
<dbReference type="Pfam" id="PF01657">
    <property type="entry name" value="Stress-antifung"/>
    <property type="match status" value="2"/>
</dbReference>
<feature type="domain" description="Protein kinase" evidence="21">
    <location>
        <begin position="332"/>
        <end position="640"/>
    </location>
</feature>
<dbReference type="FunFam" id="1.10.510.10:FF:000336">
    <property type="entry name" value="Cysteine-rich receptor-like protein kinase 2"/>
    <property type="match status" value="1"/>
</dbReference>
<dbReference type="Pfam" id="PF07714">
    <property type="entry name" value="PK_Tyr_Ser-Thr"/>
    <property type="match status" value="1"/>
</dbReference>
<organism evidence="23 24">
    <name type="scientific">Sorghum bicolor</name>
    <name type="common">Sorghum</name>
    <name type="synonym">Sorghum vulgare</name>
    <dbReference type="NCBI Taxonomy" id="4558"/>
    <lineage>
        <taxon>Eukaryota</taxon>
        <taxon>Viridiplantae</taxon>
        <taxon>Streptophyta</taxon>
        <taxon>Embryophyta</taxon>
        <taxon>Tracheophyta</taxon>
        <taxon>Spermatophyta</taxon>
        <taxon>Magnoliopsida</taxon>
        <taxon>Liliopsida</taxon>
        <taxon>Poales</taxon>
        <taxon>Poaceae</taxon>
        <taxon>PACMAD clade</taxon>
        <taxon>Panicoideae</taxon>
        <taxon>Andropogonodae</taxon>
        <taxon>Andropogoneae</taxon>
        <taxon>Sorghinae</taxon>
        <taxon>Sorghum</taxon>
    </lineage>
</organism>
<dbReference type="InterPro" id="IPR052059">
    <property type="entry name" value="CR_Ser/Thr_kinase"/>
</dbReference>
<evidence type="ECO:0000256" key="2">
    <source>
        <dbReference type="ARBA" id="ARBA00022527"/>
    </source>
</evidence>
<protein>
    <recommendedName>
        <fullName evidence="25">Protein kinase domain-containing protein</fullName>
    </recommendedName>
</protein>
<dbReference type="InterPro" id="IPR008271">
    <property type="entry name" value="Ser/Thr_kinase_AS"/>
</dbReference>
<dbReference type="InterPro" id="IPR001245">
    <property type="entry name" value="Ser-Thr/Tyr_kinase_cat_dom"/>
</dbReference>
<dbReference type="SUPFAM" id="SSF56112">
    <property type="entry name" value="Protein kinase-like (PK-like)"/>
    <property type="match status" value="1"/>
</dbReference>
<evidence type="ECO:0000256" key="20">
    <source>
        <dbReference type="SAM" id="SignalP"/>
    </source>
</evidence>
<accession>A0A921QF71</accession>
<keyword evidence="11 19" id="KW-1133">Transmembrane helix</keyword>
<evidence type="ECO:0000256" key="13">
    <source>
        <dbReference type="ARBA" id="ARBA00023170"/>
    </source>
</evidence>
<feature type="binding site" evidence="17">
    <location>
        <position position="360"/>
    </location>
    <ligand>
        <name>ATP</name>
        <dbReference type="ChEBI" id="CHEBI:30616"/>
    </ligand>
</feature>
<evidence type="ECO:0000256" key="10">
    <source>
        <dbReference type="ARBA" id="ARBA00022840"/>
    </source>
</evidence>
<name>A0A921QF71_SORBI</name>
<evidence type="ECO:0000256" key="14">
    <source>
        <dbReference type="ARBA" id="ARBA00023180"/>
    </source>
</evidence>
<dbReference type="PROSITE" id="PS50011">
    <property type="entry name" value="PROTEIN_KINASE_DOM"/>
    <property type="match status" value="1"/>
</dbReference>
<dbReference type="Gene3D" id="3.30.200.20">
    <property type="entry name" value="Phosphorylase Kinase, domain 1"/>
    <property type="match status" value="1"/>
</dbReference>
<keyword evidence="14" id="KW-0325">Glycoprotein</keyword>
<dbReference type="PANTHER" id="PTHR47973">
    <property type="entry name" value="CYSTEINE-RICH RECEPTOR-LIKE PROTEIN KINASE 3"/>
    <property type="match status" value="1"/>
</dbReference>
<dbReference type="PROSITE" id="PS00108">
    <property type="entry name" value="PROTEIN_KINASE_ST"/>
    <property type="match status" value="1"/>
</dbReference>
<evidence type="ECO:0000259" key="21">
    <source>
        <dbReference type="PROSITE" id="PS50011"/>
    </source>
</evidence>
<keyword evidence="12 19" id="KW-0472">Membrane</keyword>
<feature type="compositionally biased region" description="Low complexity" evidence="18">
    <location>
        <begin position="656"/>
        <end position="676"/>
    </location>
</feature>
<evidence type="ECO:0000256" key="18">
    <source>
        <dbReference type="SAM" id="MobiDB-lite"/>
    </source>
</evidence>
<feature type="region of interest" description="Disordered" evidence="18">
    <location>
        <begin position="653"/>
        <end position="676"/>
    </location>
</feature>
<keyword evidence="9" id="KW-0418">Kinase</keyword>
<dbReference type="FunFam" id="3.30.430.20:FF:000005">
    <property type="entry name" value="Cysteine-rich receptor-like protein kinase 2"/>
    <property type="match status" value="1"/>
</dbReference>